<evidence type="ECO:0000313" key="1">
    <source>
        <dbReference type="EMBL" id="OTI63262.1"/>
    </source>
</evidence>
<proteinExistence type="predicted"/>
<accession>A0A241XRY2</accession>
<name>A0A241XRY2_PSEAI</name>
<dbReference type="EMBL" id="NFFZ01000004">
    <property type="protein sequence ID" value="OTI63262.1"/>
    <property type="molecule type" value="Genomic_DNA"/>
</dbReference>
<gene>
    <name evidence="1" type="ORF">CAZ10_10560</name>
</gene>
<dbReference type="RefSeq" id="WP_065327763.1">
    <property type="nucleotide sequence ID" value="NZ_NFFZ01000004.1"/>
</dbReference>
<comment type="caution">
    <text evidence="1">The sequence shown here is derived from an EMBL/GenBank/DDBJ whole genome shotgun (WGS) entry which is preliminary data.</text>
</comment>
<sequence>MAADPITAAAQLIRETHDRQALHAYIDATFEPYDDVPPSTIVKPDSYIQDFPLDLDERIKAMEVRLGHAEIRAVRSKMRYEEIRIGGLDALNSREIMQNGSGDPKLAINAQLLVLHSHITSDKVVLPRYRELLAAWRAERDSAGHQIALLF</sequence>
<reference evidence="1 2" key="1">
    <citation type="submission" date="2017-05" db="EMBL/GenBank/DDBJ databases">
        <authorList>
            <person name="Song R."/>
            <person name="Chenine A.L."/>
            <person name="Ruprecht R.M."/>
        </authorList>
    </citation>
    <scope>NUCLEOTIDE SEQUENCE [LARGE SCALE GENOMIC DNA]</scope>
    <source>
        <strain evidence="1 2">S567_C10_BS</strain>
    </source>
</reference>
<evidence type="ECO:0000313" key="2">
    <source>
        <dbReference type="Proteomes" id="UP000194857"/>
    </source>
</evidence>
<dbReference type="Proteomes" id="UP000194857">
    <property type="component" value="Unassembled WGS sequence"/>
</dbReference>
<dbReference type="AlphaFoldDB" id="A0A241XRY2"/>
<protein>
    <submittedName>
        <fullName evidence="1">Uncharacterized protein</fullName>
    </submittedName>
</protein>
<organism evidence="1 2">
    <name type="scientific">Pseudomonas aeruginosa</name>
    <dbReference type="NCBI Taxonomy" id="287"/>
    <lineage>
        <taxon>Bacteria</taxon>
        <taxon>Pseudomonadati</taxon>
        <taxon>Pseudomonadota</taxon>
        <taxon>Gammaproteobacteria</taxon>
        <taxon>Pseudomonadales</taxon>
        <taxon>Pseudomonadaceae</taxon>
        <taxon>Pseudomonas</taxon>
    </lineage>
</organism>